<dbReference type="Proteomes" id="UP001203207">
    <property type="component" value="Unassembled WGS sequence"/>
</dbReference>
<reference evidence="3" key="2">
    <citation type="submission" date="2022-02" db="EMBL/GenBank/DDBJ databases">
        <authorList>
            <person name="Elcheninov A.G."/>
            <person name="Sorokin D.Y."/>
            <person name="Kublanov I.V."/>
        </authorList>
    </citation>
    <scope>NUCLEOTIDE SEQUENCE</scope>
    <source>
        <strain evidence="3">AArc-St2</strain>
    </source>
</reference>
<comment type="similarity">
    <text evidence="1">Belongs to the universal stress protein A family.</text>
</comment>
<evidence type="ECO:0000313" key="4">
    <source>
        <dbReference type="Proteomes" id="UP001203207"/>
    </source>
</evidence>
<evidence type="ECO:0000313" key="3">
    <source>
        <dbReference type="EMBL" id="MCL9818076.1"/>
    </source>
</evidence>
<proteinExistence type="inferred from homology"/>
<protein>
    <submittedName>
        <fullName evidence="3">Universal stress protein</fullName>
    </submittedName>
</protein>
<dbReference type="InterPro" id="IPR006015">
    <property type="entry name" value="Universal_stress_UspA"/>
</dbReference>
<dbReference type="EMBL" id="JAKRVX010000007">
    <property type="protein sequence ID" value="MCL9818076.1"/>
    <property type="molecule type" value="Genomic_DNA"/>
</dbReference>
<name>A0AAE3FZN2_9EURY</name>
<dbReference type="PRINTS" id="PR01438">
    <property type="entry name" value="UNVRSLSTRESS"/>
</dbReference>
<feature type="domain" description="UspA" evidence="2">
    <location>
        <begin position="1"/>
        <end position="139"/>
    </location>
</feature>
<evidence type="ECO:0000256" key="1">
    <source>
        <dbReference type="ARBA" id="ARBA00008791"/>
    </source>
</evidence>
<dbReference type="InterPro" id="IPR014729">
    <property type="entry name" value="Rossmann-like_a/b/a_fold"/>
</dbReference>
<dbReference type="PANTHER" id="PTHR46268">
    <property type="entry name" value="STRESS RESPONSE PROTEIN NHAX"/>
    <property type="match status" value="1"/>
</dbReference>
<dbReference type="CDD" id="cd00293">
    <property type="entry name" value="USP-like"/>
    <property type="match status" value="1"/>
</dbReference>
<dbReference type="InterPro" id="IPR006016">
    <property type="entry name" value="UspA"/>
</dbReference>
<evidence type="ECO:0000259" key="2">
    <source>
        <dbReference type="Pfam" id="PF00582"/>
    </source>
</evidence>
<dbReference type="RefSeq" id="WP_250585527.1">
    <property type="nucleotide sequence ID" value="NZ_JAKRVX010000007.1"/>
</dbReference>
<gene>
    <name evidence="3" type="ORF">AArcSt2_14125</name>
</gene>
<dbReference type="AlphaFoldDB" id="A0AAE3FZN2"/>
<dbReference type="SUPFAM" id="SSF52402">
    <property type="entry name" value="Adenine nucleotide alpha hydrolases-like"/>
    <property type="match status" value="1"/>
</dbReference>
<organism evidence="3 4">
    <name type="scientific">Natronocalculus amylovorans</name>
    <dbReference type="NCBI Taxonomy" id="2917812"/>
    <lineage>
        <taxon>Archaea</taxon>
        <taxon>Methanobacteriati</taxon>
        <taxon>Methanobacteriota</taxon>
        <taxon>Stenosarchaea group</taxon>
        <taxon>Halobacteria</taxon>
        <taxon>Halobacteriales</taxon>
        <taxon>Haloferacaceae</taxon>
        <taxon>Natronocalculus</taxon>
    </lineage>
</organism>
<comment type="caution">
    <text evidence="3">The sequence shown here is derived from an EMBL/GenBank/DDBJ whole genome shotgun (WGS) entry which is preliminary data.</text>
</comment>
<accession>A0AAE3FZN2</accession>
<reference evidence="3" key="1">
    <citation type="journal article" date="2022" name="Syst. Appl. Microbiol.">
        <title>Natronocalculus amylovorans gen. nov., sp. nov., and Natranaeroarchaeum aerophilus sp. nov., dominant culturable amylolytic natronoarchaea from hypersaline soda lakes in southwestern Siberia.</title>
        <authorList>
            <person name="Sorokin D.Y."/>
            <person name="Elcheninov A.G."/>
            <person name="Khizhniak T.V."/>
            <person name="Koenen M."/>
            <person name="Bale N.J."/>
            <person name="Damste J.S.S."/>
            <person name="Kublanov I.V."/>
        </authorList>
    </citation>
    <scope>NUCLEOTIDE SEQUENCE</scope>
    <source>
        <strain evidence="3">AArc-St2</strain>
    </source>
</reference>
<keyword evidence="4" id="KW-1185">Reference proteome</keyword>
<dbReference type="Gene3D" id="3.40.50.620">
    <property type="entry name" value="HUPs"/>
    <property type="match status" value="1"/>
</dbReference>
<dbReference type="Pfam" id="PF00582">
    <property type="entry name" value="Usp"/>
    <property type="match status" value="1"/>
</dbReference>
<dbReference type="PANTHER" id="PTHR46268:SF24">
    <property type="entry name" value="UNIVERSAL STRESS PROTEIN"/>
    <property type="match status" value="1"/>
</dbReference>
<sequence>MSETILVPIDGSEPAWAAFQYAIETLDVERLHILYVASGPTNHPYHGDGSIINDDIFDEERDFAAALFEKASQQSGAVPIETKILVGRPAENIVTYAKEADCGHIVMGSTGRDGARRLLLGSVAETVVRRAPVPVTVIR</sequence>